<proteinExistence type="predicted"/>
<dbReference type="InterPro" id="IPR015943">
    <property type="entry name" value="WD40/YVTN_repeat-like_dom_sf"/>
</dbReference>
<reference evidence="1" key="1">
    <citation type="submission" date="2019-10" db="EMBL/GenBank/DDBJ databases">
        <title>Draft genome sequece of Microseira wollei NIES-4236.</title>
        <authorList>
            <person name="Yamaguchi H."/>
            <person name="Suzuki S."/>
            <person name="Kawachi M."/>
        </authorList>
    </citation>
    <scope>NUCLEOTIDE SEQUENCE</scope>
    <source>
        <strain evidence="1">NIES-4236</strain>
    </source>
</reference>
<comment type="caution">
    <text evidence="1">The sequence shown here is derived from an EMBL/GenBank/DDBJ whole genome shotgun (WGS) entry which is preliminary data.</text>
</comment>
<protein>
    <submittedName>
        <fullName evidence="1">Uncharacterized protein</fullName>
    </submittedName>
</protein>
<dbReference type="AlphaFoldDB" id="A0AAV3X2L7"/>
<name>A0AAV3X2L7_9CYAN</name>
<organism evidence="1 2">
    <name type="scientific">Microseira wollei NIES-4236</name>
    <dbReference type="NCBI Taxonomy" id="2530354"/>
    <lineage>
        <taxon>Bacteria</taxon>
        <taxon>Bacillati</taxon>
        <taxon>Cyanobacteriota</taxon>
        <taxon>Cyanophyceae</taxon>
        <taxon>Oscillatoriophycideae</taxon>
        <taxon>Aerosakkonematales</taxon>
        <taxon>Aerosakkonemataceae</taxon>
        <taxon>Microseira</taxon>
    </lineage>
</organism>
<dbReference type="SUPFAM" id="SSF63829">
    <property type="entry name" value="Calcium-dependent phosphotriesterase"/>
    <property type="match status" value="1"/>
</dbReference>
<dbReference type="EMBL" id="BLAY01000010">
    <property type="protein sequence ID" value="GET36198.1"/>
    <property type="molecule type" value="Genomic_DNA"/>
</dbReference>
<dbReference type="Proteomes" id="UP001050975">
    <property type="component" value="Unassembled WGS sequence"/>
</dbReference>
<sequence>MYINSGAGSQSENPSEFDVYQFPLSGYSRSNLPNQPGITTIFSDDKTPMRDSHGMIAVGEYLWVADRGLNLIEVFDVTSNNRVNTIDLIGETPDLIDISPDGNQVYISLRGPNPLSGSAHVAAGTTPGLMVIDVLEGGKTGLIKGVIPISNIDRGIERADGHGIRVRQMQRVPESISTLSLLALGSLGAGSVLQRQQKQKSAISVTDKV</sequence>
<evidence type="ECO:0000313" key="1">
    <source>
        <dbReference type="EMBL" id="GET36198.1"/>
    </source>
</evidence>
<keyword evidence="2" id="KW-1185">Reference proteome</keyword>
<evidence type="ECO:0000313" key="2">
    <source>
        <dbReference type="Proteomes" id="UP001050975"/>
    </source>
</evidence>
<gene>
    <name evidence="1" type="ORF">MiSe_09460</name>
</gene>
<accession>A0AAV3X2L7</accession>
<dbReference type="Gene3D" id="2.130.10.10">
    <property type="entry name" value="YVTN repeat-like/Quinoprotein amine dehydrogenase"/>
    <property type="match status" value="1"/>
</dbReference>